<sequence>MLNALEVVTVVVTGVMVGVEFAVATVLNRIFAGLGAEAELAGRAHGGRMLGRLMPFWYFTALGLSAIWAGFAWGDHGAGLVVAAAAMLVVSVLMSVLVLVPINNQSKNWTPETAPENSRELAHKWDVYHYFRVTVIIAAFALQVCALV</sequence>
<comment type="caution">
    <text evidence="2">The sequence shown here is derived from an EMBL/GenBank/DDBJ whole genome shotgun (WGS) entry which is preliminary data.</text>
</comment>
<accession>A0A1J7C9U1</accession>
<dbReference type="STRING" id="1428644.BIV57_06425"/>
<keyword evidence="3" id="KW-1185">Reference proteome</keyword>
<name>A0A1J7C9U1_9ACTN</name>
<dbReference type="OrthoDB" id="119926at2"/>
<organism evidence="2 3">
    <name type="scientific">Mangrovactinospora gilvigrisea</name>
    <dbReference type="NCBI Taxonomy" id="1428644"/>
    <lineage>
        <taxon>Bacteria</taxon>
        <taxon>Bacillati</taxon>
        <taxon>Actinomycetota</taxon>
        <taxon>Actinomycetes</taxon>
        <taxon>Kitasatosporales</taxon>
        <taxon>Streptomycetaceae</taxon>
        <taxon>Mangrovactinospora</taxon>
    </lineage>
</organism>
<reference evidence="2 3" key="1">
    <citation type="submission" date="2016-10" db="EMBL/GenBank/DDBJ databases">
        <title>Genome sequence of Streptomyces gilvigriseus MUSC 26.</title>
        <authorList>
            <person name="Lee L.-H."/>
            <person name="Ser H.-L."/>
        </authorList>
    </citation>
    <scope>NUCLEOTIDE SEQUENCE [LARGE SCALE GENOMIC DNA]</scope>
    <source>
        <strain evidence="2 3">MUSC 26</strain>
    </source>
</reference>
<keyword evidence="1" id="KW-0812">Transmembrane</keyword>
<gene>
    <name evidence="2" type="ORF">BIV57_06425</name>
</gene>
<dbReference type="AlphaFoldDB" id="A0A1J7C9U1"/>
<dbReference type="InterPro" id="IPR013901">
    <property type="entry name" value="Anthrone_oxy"/>
</dbReference>
<dbReference type="Proteomes" id="UP000243342">
    <property type="component" value="Unassembled WGS sequence"/>
</dbReference>
<evidence type="ECO:0000256" key="1">
    <source>
        <dbReference type="SAM" id="Phobius"/>
    </source>
</evidence>
<evidence type="ECO:0000313" key="2">
    <source>
        <dbReference type="EMBL" id="OIV38296.1"/>
    </source>
</evidence>
<feature type="transmembrane region" description="Helical" evidence="1">
    <location>
        <begin position="80"/>
        <end position="102"/>
    </location>
</feature>
<feature type="transmembrane region" description="Helical" evidence="1">
    <location>
        <begin position="7"/>
        <end position="27"/>
    </location>
</feature>
<evidence type="ECO:0008006" key="4">
    <source>
        <dbReference type="Google" id="ProtNLM"/>
    </source>
</evidence>
<feature type="transmembrane region" description="Helical" evidence="1">
    <location>
        <begin position="56"/>
        <end position="73"/>
    </location>
</feature>
<keyword evidence="1" id="KW-0472">Membrane</keyword>
<evidence type="ECO:0000313" key="3">
    <source>
        <dbReference type="Proteomes" id="UP000243342"/>
    </source>
</evidence>
<protein>
    <recommendedName>
        <fullName evidence="4">DUF1772 domain-containing protein</fullName>
    </recommendedName>
</protein>
<keyword evidence="1" id="KW-1133">Transmembrane helix</keyword>
<dbReference type="Pfam" id="PF08592">
    <property type="entry name" value="Anthrone_oxy"/>
    <property type="match status" value="1"/>
</dbReference>
<proteinExistence type="predicted"/>
<dbReference type="RefSeq" id="WP_071655705.1">
    <property type="nucleotide sequence ID" value="NZ_MLCF01000025.1"/>
</dbReference>
<dbReference type="EMBL" id="MLCF01000025">
    <property type="protein sequence ID" value="OIV38296.1"/>
    <property type="molecule type" value="Genomic_DNA"/>
</dbReference>
<feature type="transmembrane region" description="Helical" evidence="1">
    <location>
        <begin position="127"/>
        <end position="147"/>
    </location>
</feature>